<dbReference type="GO" id="GO:0005992">
    <property type="term" value="P:trehalose biosynthetic process"/>
    <property type="evidence" value="ECO:0007669"/>
    <property type="project" value="InterPro"/>
</dbReference>
<dbReference type="GO" id="GO:0004805">
    <property type="term" value="F:trehalose-phosphatase activity"/>
    <property type="evidence" value="ECO:0007669"/>
    <property type="project" value="TreeGrafter"/>
</dbReference>
<evidence type="ECO:0000256" key="1">
    <source>
        <dbReference type="ARBA" id="ARBA00006330"/>
    </source>
</evidence>
<gene>
    <name evidence="4" type="ORF">ON006_03590</name>
</gene>
<protein>
    <submittedName>
        <fullName evidence="4">Bifunctional alpha,alpha-trehalose-phosphate synthase (UDP-forming)/trehalose-phosphatase</fullName>
    </submittedName>
</protein>
<dbReference type="PANTHER" id="PTHR10788">
    <property type="entry name" value="TREHALOSE-6-PHOSPHATE SYNTHASE"/>
    <property type="match status" value="1"/>
</dbReference>
<evidence type="ECO:0000313" key="5">
    <source>
        <dbReference type="Proteomes" id="UP001164653"/>
    </source>
</evidence>
<dbReference type="RefSeq" id="WP_244823938.1">
    <property type="nucleotide sequence ID" value="NZ_CP112998.1"/>
</dbReference>
<dbReference type="InterPro" id="IPR003337">
    <property type="entry name" value="Trehalose_PPase"/>
</dbReference>
<dbReference type="InterPro" id="IPR023214">
    <property type="entry name" value="HAD_sf"/>
</dbReference>
<dbReference type="EMBL" id="CP112998">
    <property type="protein sequence ID" value="WAC13046.1"/>
    <property type="molecule type" value="Genomic_DNA"/>
</dbReference>
<accession>A0A9E8NEF9</accession>
<organism evidence="4 5">
    <name type="scientific">Dyadobacter pollutisoli</name>
    <dbReference type="NCBI Taxonomy" id="2910158"/>
    <lineage>
        <taxon>Bacteria</taxon>
        <taxon>Pseudomonadati</taxon>
        <taxon>Bacteroidota</taxon>
        <taxon>Cytophagia</taxon>
        <taxon>Cytophagales</taxon>
        <taxon>Spirosomataceae</taxon>
        <taxon>Dyadobacter</taxon>
    </lineage>
</organism>
<dbReference type="PANTHER" id="PTHR10788:SF106">
    <property type="entry name" value="BCDNA.GH08860"/>
    <property type="match status" value="1"/>
</dbReference>
<evidence type="ECO:0000256" key="2">
    <source>
        <dbReference type="ARBA" id="ARBA00008799"/>
    </source>
</evidence>
<proteinExistence type="inferred from homology"/>
<name>A0A9E8NEF9_9BACT</name>
<dbReference type="NCBIfam" id="TIGR00685">
    <property type="entry name" value="T6PP"/>
    <property type="match status" value="1"/>
</dbReference>
<dbReference type="Proteomes" id="UP001164653">
    <property type="component" value="Chromosome"/>
</dbReference>
<evidence type="ECO:0000256" key="3">
    <source>
        <dbReference type="SAM" id="MobiDB-lite"/>
    </source>
</evidence>
<dbReference type="NCBIfam" id="TIGR01484">
    <property type="entry name" value="HAD-SF-IIB"/>
    <property type="match status" value="1"/>
</dbReference>
<reference evidence="4" key="1">
    <citation type="submission" date="2022-11" db="EMBL/GenBank/DDBJ databases">
        <title>Dyadobacter pollutisoli sp. nov., isolated from plastic dumped soil.</title>
        <authorList>
            <person name="Kim J.M."/>
            <person name="Kim K.R."/>
            <person name="Lee J.K."/>
            <person name="Hao L."/>
            <person name="Jeon C.O."/>
        </authorList>
    </citation>
    <scope>NUCLEOTIDE SEQUENCE</scope>
    <source>
        <strain evidence="4">U1</strain>
    </source>
</reference>
<dbReference type="SUPFAM" id="SSF53756">
    <property type="entry name" value="UDP-Glycosyltransferase/glycogen phosphorylase"/>
    <property type="match status" value="1"/>
</dbReference>
<dbReference type="SUPFAM" id="SSF56784">
    <property type="entry name" value="HAD-like"/>
    <property type="match status" value="1"/>
</dbReference>
<dbReference type="InterPro" id="IPR036412">
    <property type="entry name" value="HAD-like_sf"/>
</dbReference>
<dbReference type="KEGG" id="dpf:ON006_03590"/>
<feature type="region of interest" description="Disordered" evidence="3">
    <location>
        <begin position="1"/>
        <end position="25"/>
    </location>
</feature>
<comment type="similarity">
    <text evidence="2">Belongs to the glycosyltransferase 20 family.</text>
</comment>
<dbReference type="InterPro" id="IPR006379">
    <property type="entry name" value="HAD-SF_hydro_IIB"/>
</dbReference>
<dbReference type="CDD" id="cd01627">
    <property type="entry name" value="HAD_TPP"/>
    <property type="match status" value="1"/>
</dbReference>
<dbReference type="GO" id="GO:0003825">
    <property type="term" value="F:alpha,alpha-trehalose-phosphate synthase (UDP-forming) activity"/>
    <property type="evidence" value="ECO:0007669"/>
    <property type="project" value="TreeGrafter"/>
</dbReference>
<dbReference type="GO" id="GO:0005829">
    <property type="term" value="C:cytosol"/>
    <property type="evidence" value="ECO:0007669"/>
    <property type="project" value="TreeGrafter"/>
</dbReference>
<dbReference type="InterPro" id="IPR001830">
    <property type="entry name" value="Glyco_trans_20"/>
</dbReference>
<dbReference type="Pfam" id="PF02358">
    <property type="entry name" value="Trehalose_PPase"/>
    <property type="match status" value="1"/>
</dbReference>
<dbReference type="Gene3D" id="3.40.50.2000">
    <property type="entry name" value="Glycogen Phosphorylase B"/>
    <property type="match status" value="2"/>
</dbReference>
<dbReference type="Gene3D" id="3.30.70.1020">
    <property type="entry name" value="Trehalose-6-phosphate phosphatase related protein, domain 2"/>
    <property type="match status" value="1"/>
</dbReference>
<dbReference type="CDD" id="cd03788">
    <property type="entry name" value="GT20_TPS"/>
    <property type="match status" value="1"/>
</dbReference>
<dbReference type="Pfam" id="PF00982">
    <property type="entry name" value="Glyco_transf_20"/>
    <property type="match status" value="1"/>
</dbReference>
<dbReference type="AlphaFoldDB" id="A0A9E8NEF9"/>
<evidence type="ECO:0000313" key="4">
    <source>
        <dbReference type="EMBL" id="WAC13046.1"/>
    </source>
</evidence>
<dbReference type="NCBIfam" id="NF011071">
    <property type="entry name" value="PRK14501.1"/>
    <property type="match status" value="1"/>
</dbReference>
<comment type="similarity">
    <text evidence="1">In the C-terminal section; belongs to the trehalose phosphatase family.</text>
</comment>
<dbReference type="Gene3D" id="3.40.50.1000">
    <property type="entry name" value="HAD superfamily/HAD-like"/>
    <property type="match status" value="1"/>
</dbReference>
<sequence length="787" mass="90090">MSGRTLPPCSIRPIPDPAQTLSRQRSSPIGHSFLNGLPDMNDILPNISPGRLIIVAYRLPFKVVRRDDDSLAIVQNSGGLVSAVLSLARNAHYAYFDPGEKVHWIGATDTSFPLADQSILETDEFIAHPVVIDEQLHENYYEGFCNNLIWPLCHYFPSLARFKDEYFEAYQLAHDFFFARVAEVIRPGDVVWVHDYQLMLLPAMIRERFPQQKIGFFFHIPFPSFELFRLLPVVWRKAVVDGILGADLIGFHTNDYVEYFLKTAWLVSGHNNKLHYIHMDDRMVKVDSFPISIDFEMFSNAYSDPETVSKRNEIRKSLPLKIIFSVDRLDYSKGIIHRLRGFREFLTRCPAWHERVSLVMVVVPSRDTIQQYQQMKFEIDQTVGMINSEFGSLGWQPVIYQYRSMTFAELLGMYTTSDVALVTPVRDGMNLVSKEYVASRADGKGVLILSEMAGAAAELGEALIINPLDLHNVANAISAALDMPEEEQIKRMTLMRERIREYDVFAWAVDFFTQMTMLEMEQTRLNQTYLNTTSIELIRTAYNNATNRILFFDYDGTLAPIAPDPESAFMPADIRALIQQIAGRDTAVIVSGRDRHFLETQFKGLQLDMIAEHGAMVKKREDLAWVLHESYQENWKESIRPILKTYAQRCPGAFVEDKETSLAWHYRNADDELYATRRAQELLWQLRDFLQPELNLQVVDGNKVLEVKKTAYNKGTAARSLLENRDYDFVLAIGDDTTDEDMFTMLPESAYTIKVGDAISAARYHIKKQSQVKDLLVELVTAGTSNP</sequence>
<keyword evidence="5" id="KW-1185">Reference proteome</keyword>